<reference evidence="21" key="1">
    <citation type="submission" date="2020-05" db="EMBL/GenBank/DDBJ databases">
        <title>Mycena genomes resolve the evolution of fungal bioluminescence.</title>
        <authorList>
            <person name="Tsai I.J."/>
        </authorList>
    </citation>
    <scope>NUCLEOTIDE SEQUENCE</scope>
    <source>
        <strain evidence="21">CCC161011</strain>
    </source>
</reference>
<dbReference type="GO" id="GO:0006310">
    <property type="term" value="P:DNA recombination"/>
    <property type="evidence" value="ECO:0007669"/>
    <property type="project" value="UniProtKB-KW"/>
</dbReference>
<evidence type="ECO:0000256" key="16">
    <source>
        <dbReference type="SAM" id="MobiDB-lite"/>
    </source>
</evidence>
<keyword evidence="9" id="KW-0378">Hydrolase</keyword>
<dbReference type="InterPro" id="IPR000477">
    <property type="entry name" value="RT_dom"/>
</dbReference>
<feature type="compositionally biased region" description="Polar residues" evidence="16">
    <location>
        <begin position="914"/>
        <end position="928"/>
    </location>
</feature>
<evidence type="ECO:0000256" key="1">
    <source>
        <dbReference type="ARBA" id="ARBA00012493"/>
    </source>
</evidence>
<evidence type="ECO:0000256" key="15">
    <source>
        <dbReference type="ARBA" id="ARBA00023172"/>
    </source>
</evidence>
<feature type="domain" description="Tf2-1-like SH3-like" evidence="20">
    <location>
        <begin position="2324"/>
        <end position="2389"/>
    </location>
</feature>
<keyword evidence="8" id="KW-0255">Endonuclease</keyword>
<evidence type="ECO:0000256" key="9">
    <source>
        <dbReference type="ARBA" id="ARBA00022801"/>
    </source>
</evidence>
<dbReference type="Pfam" id="PF17921">
    <property type="entry name" value="Integrase_H2C2"/>
    <property type="match status" value="1"/>
</dbReference>
<dbReference type="EC" id="2.7.7.49" evidence="1"/>
<dbReference type="CDD" id="cd01647">
    <property type="entry name" value="RT_LTR"/>
    <property type="match status" value="1"/>
</dbReference>
<name>A0A8H6Z6W1_9AGAR</name>
<dbReference type="SUPFAM" id="SSF50630">
    <property type="entry name" value="Acid proteases"/>
    <property type="match status" value="1"/>
</dbReference>
<dbReference type="EMBL" id="JACAZI010000001">
    <property type="protein sequence ID" value="KAF7372074.1"/>
    <property type="molecule type" value="Genomic_DNA"/>
</dbReference>
<evidence type="ECO:0000256" key="12">
    <source>
        <dbReference type="ARBA" id="ARBA00022918"/>
    </source>
</evidence>
<evidence type="ECO:0000259" key="19">
    <source>
        <dbReference type="Pfam" id="PF17921"/>
    </source>
</evidence>
<dbReference type="CDD" id="cd00303">
    <property type="entry name" value="retropepsin_like"/>
    <property type="match status" value="1"/>
</dbReference>
<evidence type="ECO:0000256" key="14">
    <source>
        <dbReference type="ARBA" id="ARBA00023125"/>
    </source>
</evidence>
<keyword evidence="13" id="KW-0239">DNA-directed DNA polymerase</keyword>
<evidence type="ECO:0000256" key="10">
    <source>
        <dbReference type="ARBA" id="ARBA00022842"/>
    </source>
</evidence>
<dbReference type="GO" id="GO:0046872">
    <property type="term" value="F:metal ion binding"/>
    <property type="evidence" value="ECO:0007669"/>
    <property type="project" value="UniProtKB-KW"/>
</dbReference>
<dbReference type="GO" id="GO:0004190">
    <property type="term" value="F:aspartic-type endopeptidase activity"/>
    <property type="evidence" value="ECO:0007669"/>
    <property type="project" value="UniProtKB-KW"/>
</dbReference>
<dbReference type="GO" id="GO:0015074">
    <property type="term" value="P:DNA integration"/>
    <property type="evidence" value="ECO:0007669"/>
    <property type="project" value="UniProtKB-KW"/>
</dbReference>
<keyword evidence="6" id="KW-0479">Metal-binding</keyword>
<dbReference type="Proteomes" id="UP000620124">
    <property type="component" value="Unassembled WGS sequence"/>
</dbReference>
<evidence type="ECO:0000256" key="5">
    <source>
        <dbReference type="ARBA" id="ARBA00022722"/>
    </source>
</evidence>
<organism evidence="21 22">
    <name type="scientific">Mycena venus</name>
    <dbReference type="NCBI Taxonomy" id="2733690"/>
    <lineage>
        <taxon>Eukaryota</taxon>
        <taxon>Fungi</taxon>
        <taxon>Dikarya</taxon>
        <taxon>Basidiomycota</taxon>
        <taxon>Agaricomycotina</taxon>
        <taxon>Agaricomycetes</taxon>
        <taxon>Agaricomycetidae</taxon>
        <taxon>Agaricales</taxon>
        <taxon>Marasmiineae</taxon>
        <taxon>Mycenaceae</taxon>
        <taxon>Mycena</taxon>
    </lineage>
</organism>
<feature type="region of interest" description="Disordered" evidence="16">
    <location>
        <begin position="547"/>
        <end position="568"/>
    </location>
</feature>
<comment type="caution">
    <text evidence="21">The sequence shown here is derived from an EMBL/GenBank/DDBJ whole genome shotgun (WGS) entry which is preliminary data.</text>
</comment>
<keyword evidence="4" id="KW-0548">Nucleotidyltransferase</keyword>
<keyword evidence="7" id="KW-0064">Aspartyl protease</keyword>
<feature type="compositionally biased region" description="Low complexity" evidence="16">
    <location>
        <begin position="855"/>
        <end position="864"/>
    </location>
</feature>
<keyword evidence="2" id="KW-0645">Protease</keyword>
<dbReference type="SUPFAM" id="SSF54160">
    <property type="entry name" value="Chromo domain-like"/>
    <property type="match status" value="1"/>
</dbReference>
<evidence type="ECO:0000256" key="8">
    <source>
        <dbReference type="ARBA" id="ARBA00022759"/>
    </source>
</evidence>
<dbReference type="Pfam" id="PF24626">
    <property type="entry name" value="SH3_Tf2-1"/>
    <property type="match status" value="1"/>
</dbReference>
<keyword evidence="3" id="KW-0808">Transferase</keyword>
<evidence type="ECO:0000256" key="11">
    <source>
        <dbReference type="ARBA" id="ARBA00022908"/>
    </source>
</evidence>
<feature type="compositionally biased region" description="Low complexity" evidence="16">
    <location>
        <begin position="443"/>
        <end position="453"/>
    </location>
</feature>
<feature type="compositionally biased region" description="Basic and acidic residues" evidence="16">
    <location>
        <begin position="549"/>
        <end position="560"/>
    </location>
</feature>
<keyword evidence="14" id="KW-0238">DNA-binding</keyword>
<dbReference type="SUPFAM" id="SSF56672">
    <property type="entry name" value="DNA/RNA polymerases"/>
    <property type="match status" value="1"/>
</dbReference>
<dbReference type="Gene3D" id="2.40.50.40">
    <property type="match status" value="1"/>
</dbReference>
<feature type="region of interest" description="Disordered" evidence="16">
    <location>
        <begin position="849"/>
        <end position="963"/>
    </location>
</feature>
<dbReference type="GO" id="GO:0006508">
    <property type="term" value="P:proteolysis"/>
    <property type="evidence" value="ECO:0007669"/>
    <property type="project" value="UniProtKB-KW"/>
</dbReference>
<evidence type="ECO:0000259" key="17">
    <source>
        <dbReference type="Pfam" id="PF00078"/>
    </source>
</evidence>
<feature type="domain" description="Reverse transcriptase RNase H-like" evidence="18">
    <location>
        <begin position="1770"/>
        <end position="1873"/>
    </location>
</feature>
<evidence type="ECO:0000256" key="3">
    <source>
        <dbReference type="ARBA" id="ARBA00022679"/>
    </source>
</evidence>
<proteinExistence type="predicted"/>
<accession>A0A8H6Z6W1</accession>
<feature type="domain" description="Integrase zinc-binding" evidence="19">
    <location>
        <begin position="2053"/>
        <end position="2106"/>
    </location>
</feature>
<dbReference type="Gene3D" id="3.30.70.270">
    <property type="match status" value="2"/>
</dbReference>
<evidence type="ECO:0000256" key="4">
    <source>
        <dbReference type="ARBA" id="ARBA00022695"/>
    </source>
</evidence>
<keyword evidence="11" id="KW-0229">DNA integration</keyword>
<dbReference type="InterPro" id="IPR012337">
    <property type="entry name" value="RNaseH-like_sf"/>
</dbReference>
<dbReference type="CDD" id="cd00024">
    <property type="entry name" value="CD_CSD"/>
    <property type="match status" value="1"/>
</dbReference>
<keyword evidence="12" id="KW-0695">RNA-directed DNA polymerase</keyword>
<protein>
    <recommendedName>
        <fullName evidence="1">RNA-directed DNA polymerase</fullName>
        <ecNumber evidence="1">2.7.7.49</ecNumber>
    </recommendedName>
</protein>
<dbReference type="PANTHER" id="PTHR37984">
    <property type="entry name" value="PROTEIN CBG26694"/>
    <property type="match status" value="1"/>
</dbReference>
<dbReference type="InterPro" id="IPR056924">
    <property type="entry name" value="SH3_Tf2-1"/>
</dbReference>
<evidence type="ECO:0000313" key="21">
    <source>
        <dbReference type="EMBL" id="KAF7372074.1"/>
    </source>
</evidence>
<dbReference type="GO" id="GO:0003677">
    <property type="term" value="F:DNA binding"/>
    <property type="evidence" value="ECO:0007669"/>
    <property type="project" value="UniProtKB-KW"/>
</dbReference>
<dbReference type="Gene3D" id="3.30.420.10">
    <property type="entry name" value="Ribonuclease H-like superfamily/Ribonuclease H"/>
    <property type="match status" value="1"/>
</dbReference>
<dbReference type="Pfam" id="PF00078">
    <property type="entry name" value="RVT_1"/>
    <property type="match status" value="1"/>
</dbReference>
<dbReference type="GO" id="GO:0003964">
    <property type="term" value="F:RNA-directed DNA polymerase activity"/>
    <property type="evidence" value="ECO:0007669"/>
    <property type="project" value="UniProtKB-KW"/>
</dbReference>
<evidence type="ECO:0000256" key="13">
    <source>
        <dbReference type="ARBA" id="ARBA00022932"/>
    </source>
</evidence>
<dbReference type="InterPro" id="IPR036397">
    <property type="entry name" value="RNaseH_sf"/>
</dbReference>
<dbReference type="Pfam" id="PF17917">
    <property type="entry name" value="RT_RNaseH"/>
    <property type="match status" value="1"/>
</dbReference>
<dbReference type="InterPro" id="IPR050951">
    <property type="entry name" value="Retrovirus_Pol_polyprotein"/>
</dbReference>
<dbReference type="InterPro" id="IPR016197">
    <property type="entry name" value="Chromo-like_dom_sf"/>
</dbReference>
<evidence type="ECO:0000256" key="2">
    <source>
        <dbReference type="ARBA" id="ARBA00022670"/>
    </source>
</evidence>
<feature type="domain" description="Reverse transcriptase" evidence="17">
    <location>
        <begin position="1550"/>
        <end position="1686"/>
    </location>
</feature>
<dbReference type="Gene3D" id="2.40.70.10">
    <property type="entry name" value="Acid Proteases"/>
    <property type="match status" value="1"/>
</dbReference>
<dbReference type="InterPro" id="IPR021109">
    <property type="entry name" value="Peptidase_aspartic_dom_sf"/>
</dbReference>
<dbReference type="GO" id="GO:0003887">
    <property type="term" value="F:DNA-directed DNA polymerase activity"/>
    <property type="evidence" value="ECO:0007669"/>
    <property type="project" value="UniProtKB-KW"/>
</dbReference>
<evidence type="ECO:0000313" key="22">
    <source>
        <dbReference type="Proteomes" id="UP000620124"/>
    </source>
</evidence>
<keyword evidence="5" id="KW-0540">Nuclease</keyword>
<gene>
    <name evidence="21" type="ORF">MVEN_00065700</name>
</gene>
<dbReference type="SUPFAM" id="SSF53098">
    <property type="entry name" value="Ribonuclease H-like"/>
    <property type="match status" value="1"/>
</dbReference>
<dbReference type="InterPro" id="IPR043502">
    <property type="entry name" value="DNA/RNA_pol_sf"/>
</dbReference>
<dbReference type="InterPro" id="IPR043128">
    <property type="entry name" value="Rev_trsase/Diguanyl_cyclase"/>
</dbReference>
<keyword evidence="22" id="KW-1185">Reference proteome</keyword>
<dbReference type="CDD" id="cd09274">
    <property type="entry name" value="RNase_HI_RT_Ty3"/>
    <property type="match status" value="1"/>
</dbReference>
<keyword evidence="15" id="KW-0233">DNA recombination</keyword>
<feature type="region of interest" description="Disordered" evidence="16">
    <location>
        <begin position="441"/>
        <end position="480"/>
    </location>
</feature>
<dbReference type="GO" id="GO:0004519">
    <property type="term" value="F:endonuclease activity"/>
    <property type="evidence" value="ECO:0007669"/>
    <property type="project" value="UniProtKB-KW"/>
</dbReference>
<dbReference type="Gene3D" id="1.10.340.70">
    <property type="match status" value="1"/>
</dbReference>
<keyword evidence="10" id="KW-0460">Magnesium</keyword>
<sequence>MSDSLREFRDEVANRFDEFSDAMISATHSLENTLENNVRILRATGATEAQLTKLASVVRAGRSDPIMAVNLPPLAANLLPDPVDLGDVRPDIDRVIPPKRDTESYEEFQRRGNAALARRARAAAAFDPNAAQPANPQPASILKATRFASVGSASRAGAPSGPARNALVIEPVGLNQTTTGYHTPRPAGATTITAFEAFALEKSAQIERIIERQLGEAMEAPPRAPKLKDPPMYKGEDNDEYFMSWLTKMCTWMQGYSLGGPRYDANRIVYLKTALDSHALEWFDNEVEPTDRESDIDHEFAPIICALHKRFVTSATATRATKEYEAVRYDAARGIEFLASELLRTANKMREPPSDFSIRQRFMRLIPAAVHDKLIERGLFPEYADLTTLKSHARVWIEALEHMRGRATSTDVARAGAAPRTLVAKAVARPLTRAANRPQIGNRAAQAPARAAQTINSRAATKATSTPMYSSPAGPSTSDGPPIKVNKTCYACGIYGHTSADPVCPRFNESASARPKAVKLAPRPAAQLHAQRVLASYSVDGEEVGVNEADTRDPDHISHLEEDDGLWGGDQYSANELIDDYPADDEGEPEQLSDCPAGDPNVAPDLAELIESAESTEVRVGNNLNTGPPTRRAPARTLLLDSDVLIVGVAGDGYIPWSAEEDARIAADRMAGWDMGATSHEGLLTAFDAHYGSGPYTGPALEEMAAVEAVGAEEHARALWDSLMRMQPLMIVGFSSEFLRTTAIDVEGELATFMRMFTDLQQTLIDLAGLQSRRLLARTHLHTLRERPTGSSSRAPRILHLATMANRRLLNDMRMSIHILEQRLTRIATTRTALEEELTRRLVERESWALNQSVGPSPSRGSSPPSYPGSPHESDEYYSPDEQPYLSRVPGLASNLVPGPTVTSMADPIADSPTEGSDLTSSATSSIGDSGEGGWATAGGLSTAEGELNDSTVDLPNDANQSAPNEEIVLRSIEVITSREAERLTTEAMRVAISDRAQELDVPQAEVERWVEWESRHELNTNGDIIRTTDGFPDQYPNNLFSGLVYHEGLASSGPENDDETAWPGFRAQILAQRIEHIATVRRPRTLPPQRDHIPIGLMDQPTRSNHTIACLSALVKIGSTSAYVLFDSGSNTDSMTPEYANAINGVRIPLTEQVTLQLGCVGSRSKISFGTRVPVDFGGVKGHVYFDQVNLDRYDVVIGTPFMNRHGVVLDFGQREIRFPRGHVIKALSTLEEASLVDEGGVRKHRPGVMVETVEDEDSYRVHLPSLPCDAPFVLIAEHEYMDGLHSPPITDNHSLRRAHVREEEDSELSDALPSLPWWHPCILIPEEECEGIDLGSSEADHRYGRSEGGHNDAVDADLSERDDGYTTTITFGLFDWPRDGFVENIKHPLATQMPGLFDTDRVSLSSRTSQVSSMGDDDPHGLCEEALEEAVRILTLRSARVLERATASRSPEDDSPARIHELRARWLDACADLMGPIPLELPPLREINHEIHLIDEKAQYNFHLPRCPEALRPELRAKIQRYTEAGWWEMTPRSAGCPTIRNDNTIKDVTPFPDQDAIRMDVARAKHRSKIDMSDAYEQVRVLDRDVWKTAFATPFGTAVSRVMQQGDCNAPATFQRLMTWIFRDVIGEFIHVYLDDIFIFSDSVEDHEQHLDLVFSRLREQKLFLSRKKCDLYSKDMDCLGHRVDDRGLHVDTDKTAKVLDWRAPRSLNEVQRLLGLIQYLAHFLPDVSHYTSPPRVNMPGRAAIRLAPLPPTMSREDQGYNPKNPDPIWIVCDASVVGVGALYGQGPDWKTCRPAGFLSKKFTAAQRSYKTYEQEALAIIECLLKWEDKLIGRKIMIASDHKALMAVKTAARSGLNGRLIRWDEYLSRFDFEVIHVEGVQNKVADCLSRYYENDTEGDHYEDYEFVTADARLDPNLEFMTKLREAELQKTDIALLARRVMEPIEARVLEAEELEKHAERMKDSGFDTSAISVEEALRTPKPKLPHLEGDRSFVAAVKSGYRHDSVLSKVAANPEAYAQFSVSDGLIYARNTAGLWCLAIPRDVQLHHKRKLTEIIIDQAHKTLGHLGETRTAEYVRRWYWWPKMGVEIASFCTGCGACRMSKGESQSPVGLLHSLPIPRHPWDSIGMDFVGPFPSCLGYNYMLVVICRLTSMVALIPMRVTDTSSDVAWLFCLTATSNLPPNFGGNSIALTGTKLLMSTSFHPQTDGSSERAIRNVTQILRSTVDPTQRDWVYLLPMIEFAINSSISASTGFAPFELNYGYVPRMGGIEPEPTEYPGVRDFVNRALANITLAHDNIIEARVRATYHANKGRRMEIPYSEGDLVYLSTKNLNLPKGRARKLAPKFVGPFKVVKAVSRTSNYTLELPSELVNRKIHPTFHSSLLRPHEPNDESIFPSREVQRFYDFGMPDDQEWYVDEIVKHRWTGRKIEFWVKWTAGDYTWESPAALDELKALDDYFEAHGVSRWQDLPRPGRT</sequence>
<evidence type="ECO:0000256" key="7">
    <source>
        <dbReference type="ARBA" id="ARBA00022750"/>
    </source>
</evidence>
<feature type="compositionally biased region" description="Polar residues" evidence="16">
    <location>
        <begin position="454"/>
        <end position="479"/>
    </location>
</feature>
<dbReference type="PANTHER" id="PTHR37984:SF5">
    <property type="entry name" value="PROTEIN NYNRIN-LIKE"/>
    <property type="match status" value="1"/>
</dbReference>
<feature type="compositionally biased region" description="Polar residues" evidence="16">
    <location>
        <begin position="949"/>
        <end position="963"/>
    </location>
</feature>
<evidence type="ECO:0000259" key="20">
    <source>
        <dbReference type="Pfam" id="PF24626"/>
    </source>
</evidence>
<dbReference type="InterPro" id="IPR041373">
    <property type="entry name" value="RT_RNaseH"/>
</dbReference>
<evidence type="ECO:0000259" key="18">
    <source>
        <dbReference type="Pfam" id="PF17917"/>
    </source>
</evidence>
<evidence type="ECO:0000256" key="6">
    <source>
        <dbReference type="ARBA" id="ARBA00022723"/>
    </source>
</evidence>
<dbReference type="OrthoDB" id="3158924at2759"/>
<dbReference type="InterPro" id="IPR041588">
    <property type="entry name" value="Integrase_H2C2"/>
</dbReference>